<organism evidence="1 2">
    <name type="scientific">Rubroshorea leprosula</name>
    <dbReference type="NCBI Taxonomy" id="152421"/>
    <lineage>
        <taxon>Eukaryota</taxon>
        <taxon>Viridiplantae</taxon>
        <taxon>Streptophyta</taxon>
        <taxon>Embryophyta</taxon>
        <taxon>Tracheophyta</taxon>
        <taxon>Spermatophyta</taxon>
        <taxon>Magnoliopsida</taxon>
        <taxon>eudicotyledons</taxon>
        <taxon>Gunneridae</taxon>
        <taxon>Pentapetalae</taxon>
        <taxon>rosids</taxon>
        <taxon>malvids</taxon>
        <taxon>Malvales</taxon>
        <taxon>Dipterocarpaceae</taxon>
        <taxon>Rubroshorea</taxon>
    </lineage>
</organism>
<sequence length="33" mass="3604">MTMRHMKWACAYLGLSLSLTCDGSLGFSLTLVP</sequence>
<dbReference type="AlphaFoldDB" id="A0AAV5INI8"/>
<name>A0AAV5INI8_9ROSI</name>
<keyword evidence="2" id="KW-1185">Reference proteome</keyword>
<proteinExistence type="predicted"/>
<protein>
    <submittedName>
        <fullName evidence="1">Uncharacterized protein</fullName>
    </submittedName>
</protein>
<accession>A0AAV5INI8</accession>
<dbReference type="Proteomes" id="UP001054252">
    <property type="component" value="Unassembled WGS sequence"/>
</dbReference>
<evidence type="ECO:0000313" key="1">
    <source>
        <dbReference type="EMBL" id="GKV03456.1"/>
    </source>
</evidence>
<dbReference type="EMBL" id="BPVZ01000020">
    <property type="protein sequence ID" value="GKV03456.1"/>
    <property type="molecule type" value="Genomic_DNA"/>
</dbReference>
<reference evidence="1 2" key="1">
    <citation type="journal article" date="2021" name="Commun. Biol.">
        <title>The genome of Shorea leprosula (Dipterocarpaceae) highlights the ecological relevance of drought in aseasonal tropical rainforests.</title>
        <authorList>
            <person name="Ng K.K.S."/>
            <person name="Kobayashi M.J."/>
            <person name="Fawcett J.A."/>
            <person name="Hatakeyama M."/>
            <person name="Paape T."/>
            <person name="Ng C.H."/>
            <person name="Ang C.C."/>
            <person name="Tnah L.H."/>
            <person name="Lee C.T."/>
            <person name="Nishiyama T."/>
            <person name="Sese J."/>
            <person name="O'Brien M.J."/>
            <person name="Copetti D."/>
            <person name="Mohd Noor M.I."/>
            <person name="Ong R.C."/>
            <person name="Putra M."/>
            <person name="Sireger I.Z."/>
            <person name="Indrioko S."/>
            <person name="Kosugi Y."/>
            <person name="Izuno A."/>
            <person name="Isagi Y."/>
            <person name="Lee S.L."/>
            <person name="Shimizu K.K."/>
        </authorList>
    </citation>
    <scope>NUCLEOTIDE SEQUENCE [LARGE SCALE GENOMIC DNA]</scope>
    <source>
        <strain evidence="1">214</strain>
    </source>
</reference>
<comment type="caution">
    <text evidence="1">The sequence shown here is derived from an EMBL/GenBank/DDBJ whole genome shotgun (WGS) entry which is preliminary data.</text>
</comment>
<gene>
    <name evidence="1" type="ORF">SLEP1_g15748</name>
</gene>
<evidence type="ECO:0000313" key="2">
    <source>
        <dbReference type="Proteomes" id="UP001054252"/>
    </source>
</evidence>